<evidence type="ECO:0000313" key="2">
    <source>
        <dbReference type="Proteomes" id="UP001597083"/>
    </source>
</evidence>
<proteinExistence type="predicted"/>
<name>A0ABW3CLA3_9ACTN</name>
<gene>
    <name evidence="1" type="ORF">ACFQ07_19890</name>
</gene>
<dbReference type="EMBL" id="JBHTIR010002991">
    <property type="protein sequence ID" value="MFD0854508.1"/>
    <property type="molecule type" value="Genomic_DNA"/>
</dbReference>
<sequence>PLRHVWTAHRPVVHFTEAGTVTRPGEPGVSARLRTSDIRVAAGLFRDIRPSFRPSETWEIVFWEGSAGVRKCYLS</sequence>
<feature type="non-terminal residue" evidence="1">
    <location>
        <position position="1"/>
    </location>
</feature>
<organism evidence="1 2">
    <name type="scientific">Actinomadura adrarensis</name>
    <dbReference type="NCBI Taxonomy" id="1819600"/>
    <lineage>
        <taxon>Bacteria</taxon>
        <taxon>Bacillati</taxon>
        <taxon>Actinomycetota</taxon>
        <taxon>Actinomycetes</taxon>
        <taxon>Streptosporangiales</taxon>
        <taxon>Thermomonosporaceae</taxon>
        <taxon>Actinomadura</taxon>
    </lineage>
</organism>
<protein>
    <submittedName>
        <fullName evidence="1">Uncharacterized protein</fullName>
    </submittedName>
</protein>
<dbReference type="Proteomes" id="UP001597083">
    <property type="component" value="Unassembled WGS sequence"/>
</dbReference>
<keyword evidence="2" id="KW-1185">Reference proteome</keyword>
<accession>A0ABW3CLA3</accession>
<evidence type="ECO:0000313" key="1">
    <source>
        <dbReference type="EMBL" id="MFD0854508.1"/>
    </source>
</evidence>
<reference evidence="2" key="1">
    <citation type="journal article" date="2019" name="Int. J. Syst. Evol. Microbiol.">
        <title>The Global Catalogue of Microorganisms (GCM) 10K type strain sequencing project: providing services to taxonomists for standard genome sequencing and annotation.</title>
        <authorList>
            <consortium name="The Broad Institute Genomics Platform"/>
            <consortium name="The Broad Institute Genome Sequencing Center for Infectious Disease"/>
            <person name="Wu L."/>
            <person name="Ma J."/>
        </authorList>
    </citation>
    <scope>NUCLEOTIDE SEQUENCE [LARGE SCALE GENOMIC DNA]</scope>
    <source>
        <strain evidence="2">JCM 31696</strain>
    </source>
</reference>
<comment type="caution">
    <text evidence="1">The sequence shown here is derived from an EMBL/GenBank/DDBJ whole genome shotgun (WGS) entry which is preliminary data.</text>
</comment>